<dbReference type="Proteomes" id="UP001172738">
    <property type="component" value="Unassembled WGS sequence"/>
</dbReference>
<proteinExistence type="predicted"/>
<gene>
    <name evidence="1" type="ORF">QQX04_03720</name>
</gene>
<comment type="caution">
    <text evidence="1">The sequence shown here is derived from an EMBL/GenBank/DDBJ whole genome shotgun (WGS) entry which is preliminary data.</text>
</comment>
<sequence length="110" mass="10344">MRRPSSRDDGSAAVELAAAMPAVALLLGAVAGAGVWGARQVAAQQAAGAAARAVLVGEPGQAAAAAASAVGDGATVSVAESGASVIVTVVVEAGGWLPDARASVVVTDAP</sequence>
<reference evidence="1" key="1">
    <citation type="submission" date="2023-06" db="EMBL/GenBank/DDBJ databases">
        <title>SYSU T00b26.</title>
        <authorList>
            <person name="Gao L."/>
            <person name="Fang B.-Z."/>
            <person name="Li W.-J."/>
        </authorList>
    </citation>
    <scope>NUCLEOTIDE SEQUENCE</scope>
    <source>
        <strain evidence="1">SYSU T00b26</strain>
    </source>
</reference>
<organism evidence="1 2">
    <name type="scientific">Demequina zhanjiangensis</name>
    <dbReference type="NCBI Taxonomy" id="3051659"/>
    <lineage>
        <taxon>Bacteria</taxon>
        <taxon>Bacillati</taxon>
        <taxon>Actinomycetota</taxon>
        <taxon>Actinomycetes</taxon>
        <taxon>Micrococcales</taxon>
        <taxon>Demequinaceae</taxon>
        <taxon>Demequina</taxon>
    </lineage>
</organism>
<evidence type="ECO:0000313" key="1">
    <source>
        <dbReference type="EMBL" id="MDN4472100.1"/>
    </source>
</evidence>
<dbReference type="RefSeq" id="WP_301126396.1">
    <property type="nucleotide sequence ID" value="NZ_JAUHPV010000002.1"/>
</dbReference>
<evidence type="ECO:0000313" key="2">
    <source>
        <dbReference type="Proteomes" id="UP001172738"/>
    </source>
</evidence>
<dbReference type="EMBL" id="JAUHPV010000002">
    <property type="protein sequence ID" value="MDN4472100.1"/>
    <property type="molecule type" value="Genomic_DNA"/>
</dbReference>
<protein>
    <submittedName>
        <fullName evidence="1">Pilus assembly protein TadE</fullName>
    </submittedName>
</protein>
<accession>A0ABT8FYY3</accession>
<name>A0ABT8FYY3_9MICO</name>
<keyword evidence="2" id="KW-1185">Reference proteome</keyword>